<evidence type="ECO:0000256" key="1">
    <source>
        <dbReference type="ARBA" id="ARBA00004141"/>
    </source>
</evidence>
<evidence type="ECO:0000256" key="4">
    <source>
        <dbReference type="ARBA" id="ARBA00023136"/>
    </source>
</evidence>
<keyword evidence="7" id="KW-1185">Reference proteome</keyword>
<evidence type="ECO:0000256" key="5">
    <source>
        <dbReference type="SAM" id="Phobius"/>
    </source>
</evidence>
<keyword evidence="2 5" id="KW-0812">Transmembrane</keyword>
<name>A0A433DK64_9FUNG</name>
<feature type="transmembrane region" description="Helical" evidence="5">
    <location>
        <begin position="52"/>
        <end position="70"/>
    </location>
</feature>
<dbReference type="Gene3D" id="1.20.1280.290">
    <property type="match status" value="1"/>
</dbReference>
<comment type="caution">
    <text evidence="6">The sequence shown here is derived from an EMBL/GenBank/DDBJ whole genome shotgun (WGS) entry which is preliminary data.</text>
</comment>
<evidence type="ECO:0008006" key="8">
    <source>
        <dbReference type="Google" id="ProtNLM"/>
    </source>
</evidence>
<proteinExistence type="predicted"/>
<accession>A0A433DK64</accession>
<feature type="transmembrane region" description="Helical" evidence="5">
    <location>
        <begin position="254"/>
        <end position="277"/>
    </location>
</feature>
<dbReference type="InterPro" id="IPR006603">
    <property type="entry name" value="PQ-loop_rpt"/>
</dbReference>
<keyword evidence="4 5" id="KW-0472">Membrane</keyword>
<dbReference type="AlphaFoldDB" id="A0A433DK64"/>
<evidence type="ECO:0000313" key="7">
    <source>
        <dbReference type="Proteomes" id="UP000268093"/>
    </source>
</evidence>
<evidence type="ECO:0000313" key="6">
    <source>
        <dbReference type="EMBL" id="RUP51171.1"/>
    </source>
</evidence>
<feature type="transmembrane region" description="Helical" evidence="5">
    <location>
        <begin position="175"/>
        <end position="193"/>
    </location>
</feature>
<dbReference type="Proteomes" id="UP000268093">
    <property type="component" value="Unassembled WGS sequence"/>
</dbReference>
<dbReference type="EMBL" id="RBNI01000903">
    <property type="protein sequence ID" value="RUP51171.1"/>
    <property type="molecule type" value="Genomic_DNA"/>
</dbReference>
<reference evidence="6 7" key="1">
    <citation type="journal article" date="2018" name="New Phytol.">
        <title>Phylogenomics of Endogonaceae and evolution of mycorrhizas within Mucoromycota.</title>
        <authorList>
            <person name="Chang Y."/>
            <person name="Desiro A."/>
            <person name="Na H."/>
            <person name="Sandor L."/>
            <person name="Lipzen A."/>
            <person name="Clum A."/>
            <person name="Barry K."/>
            <person name="Grigoriev I.V."/>
            <person name="Martin F.M."/>
            <person name="Stajich J.E."/>
            <person name="Smith M.E."/>
            <person name="Bonito G."/>
            <person name="Spatafora J.W."/>
        </authorList>
    </citation>
    <scope>NUCLEOTIDE SEQUENCE [LARGE SCALE GENOMIC DNA]</scope>
    <source>
        <strain evidence="6 7">GMNB39</strain>
    </source>
</reference>
<evidence type="ECO:0000256" key="2">
    <source>
        <dbReference type="ARBA" id="ARBA00022692"/>
    </source>
</evidence>
<feature type="transmembrane region" description="Helical" evidence="5">
    <location>
        <begin position="115"/>
        <end position="135"/>
    </location>
</feature>
<dbReference type="Pfam" id="PF04193">
    <property type="entry name" value="PQ-loop"/>
    <property type="match status" value="1"/>
</dbReference>
<feature type="transmembrane region" description="Helical" evidence="5">
    <location>
        <begin position="82"/>
        <end position="103"/>
    </location>
</feature>
<feature type="transmembrane region" description="Helical" evidence="5">
    <location>
        <begin position="144"/>
        <end position="163"/>
    </location>
</feature>
<feature type="transmembrane region" description="Helical" evidence="5">
    <location>
        <begin position="200"/>
        <end position="221"/>
    </location>
</feature>
<comment type="subcellular location">
    <subcellularLocation>
        <location evidence="1">Membrane</location>
        <topology evidence="1">Multi-pass membrane protein</topology>
    </subcellularLocation>
</comment>
<organism evidence="6 7">
    <name type="scientific">Jimgerdemannia flammicorona</name>
    <dbReference type="NCBI Taxonomy" id="994334"/>
    <lineage>
        <taxon>Eukaryota</taxon>
        <taxon>Fungi</taxon>
        <taxon>Fungi incertae sedis</taxon>
        <taxon>Mucoromycota</taxon>
        <taxon>Mucoromycotina</taxon>
        <taxon>Endogonomycetes</taxon>
        <taxon>Endogonales</taxon>
        <taxon>Endogonaceae</taxon>
        <taxon>Jimgerdemannia</taxon>
    </lineage>
</organism>
<dbReference type="OrthoDB" id="407617at2759"/>
<gene>
    <name evidence="6" type="ORF">BC936DRAFT_149557</name>
</gene>
<keyword evidence="3 5" id="KW-1133">Transmembrane helix</keyword>
<evidence type="ECO:0000256" key="3">
    <source>
        <dbReference type="ARBA" id="ARBA00022989"/>
    </source>
</evidence>
<sequence>MCFDNGKSIVADYKSLESAELRYKPNLPMSSPSNHPRYPIHMSDSRPANYDLLETVFATIGLVFWSFQLAPQAWKNYRTHSTVGLSPAMLIIFALSSFLYGAYGIARNLSIPLMIQPQLFGFIALVCYVQTLYYGRGFSMAKSWAVLAALCVIMGVGQTALAYAYRAGIENNLEWVPTLGGTISMVLILAGFAPQYWEILCIYITVFILDLLQLPIARSMVSPTPSSLLTSWAQSSRSLASATFSAQSFDALAAANYVGVAVCDIGMIVLYYFFVWYNGNQGGPRRRSRGADVEVAADDVNGEKLPTPSENVSPAVSAVDLAHSEKTADIGDEKLTA</sequence>
<protein>
    <recommendedName>
        <fullName evidence="8">PQ loop repeat-domain-containing protein</fullName>
    </recommendedName>
</protein>
<dbReference type="GO" id="GO:0016020">
    <property type="term" value="C:membrane"/>
    <property type="evidence" value="ECO:0007669"/>
    <property type="project" value="UniProtKB-SubCell"/>
</dbReference>